<gene>
    <name evidence="8" type="ORF">K6K13_04975</name>
</gene>
<dbReference type="InterPro" id="IPR037185">
    <property type="entry name" value="EmrE-like"/>
</dbReference>
<name>A0ABX9ANK7_9ENTR</name>
<evidence type="ECO:0000256" key="1">
    <source>
        <dbReference type="ARBA" id="ARBA00004651"/>
    </source>
</evidence>
<keyword evidence="9" id="KW-1185">Reference proteome</keyword>
<feature type="transmembrane region" description="Helical" evidence="6">
    <location>
        <begin position="20"/>
        <end position="40"/>
    </location>
</feature>
<feature type="transmembrane region" description="Helical" evidence="6">
    <location>
        <begin position="105"/>
        <end position="123"/>
    </location>
</feature>
<organism evidence="8 9">
    <name type="scientific">Symbiopectobacterium purcellii</name>
    <dbReference type="NCBI Taxonomy" id="2871826"/>
    <lineage>
        <taxon>Bacteria</taxon>
        <taxon>Pseudomonadati</taxon>
        <taxon>Pseudomonadota</taxon>
        <taxon>Gammaproteobacteria</taxon>
        <taxon>Enterobacterales</taxon>
        <taxon>Enterobacteriaceae</taxon>
    </lineage>
</organism>
<feature type="transmembrane region" description="Helical" evidence="6">
    <location>
        <begin position="273"/>
        <end position="291"/>
    </location>
</feature>
<dbReference type="Proteomes" id="UP000825886">
    <property type="component" value="Chromosome"/>
</dbReference>
<keyword evidence="4 6" id="KW-1133">Transmembrane helix</keyword>
<evidence type="ECO:0000256" key="4">
    <source>
        <dbReference type="ARBA" id="ARBA00022989"/>
    </source>
</evidence>
<keyword evidence="3 6" id="KW-0812">Transmembrane</keyword>
<feature type="transmembrane region" description="Helical" evidence="6">
    <location>
        <begin position="76"/>
        <end position="93"/>
    </location>
</feature>
<evidence type="ECO:0000256" key="3">
    <source>
        <dbReference type="ARBA" id="ARBA00022692"/>
    </source>
</evidence>
<dbReference type="InterPro" id="IPR000620">
    <property type="entry name" value="EamA_dom"/>
</dbReference>
<evidence type="ECO:0000313" key="9">
    <source>
        <dbReference type="Proteomes" id="UP000825886"/>
    </source>
</evidence>
<sequence>MQRDVSAIPHPILGIKPQEWALILITLVWGTTFLVVHLAMQHSGPLFFVGLRFTTAGVISLLVFRRALAGLTRQECYAGFAIGASILLGYGLQTYGLQTISSSQSAFITALYVPLVPLLQWLVLRRRPGVMSVVGIIFAFVGLMLLAGPDAGHLSMSRGEWATLLSALAIAAEIILIGHFAGKVDVRRVTTVQLLTAGLLSLLLMPVTGEALPAFSWAWLLGGIGLGAASIVIQLTMNWAQKAVSPTRATVIYASEPVWAGIVGRLAGDRLPGLAMVGTALIVIGVLISELKPAQWLRRKKVPPCSTEREGV</sequence>
<feature type="domain" description="EamA" evidence="7">
    <location>
        <begin position="21"/>
        <end position="146"/>
    </location>
</feature>
<dbReference type="Pfam" id="PF00892">
    <property type="entry name" value="EamA"/>
    <property type="match status" value="2"/>
</dbReference>
<comment type="subcellular location">
    <subcellularLocation>
        <location evidence="1">Cell membrane</location>
        <topology evidence="1">Multi-pass membrane protein</topology>
    </subcellularLocation>
</comment>
<dbReference type="RefSeq" id="WP_222159794.1">
    <property type="nucleotide sequence ID" value="NZ_CP081864.1"/>
</dbReference>
<dbReference type="InterPro" id="IPR051258">
    <property type="entry name" value="Diverse_Substrate_Transporter"/>
</dbReference>
<reference evidence="8 9" key="1">
    <citation type="submission" date="2021-08" db="EMBL/GenBank/DDBJ databases">
        <title>Culture and genomic analysis of Symbiopectobacterium purcellii sp. nov. gen. nov., isolated from the leafhopper Empoasca decipiens.</title>
        <authorList>
            <person name="Nadal-Jimenez P."/>
            <person name="Siozios S."/>
            <person name="Halliday N."/>
            <person name="Camara M."/>
            <person name="Hurst G.D.D."/>
        </authorList>
    </citation>
    <scope>NUCLEOTIDE SEQUENCE [LARGE SCALE GENOMIC DNA]</scope>
    <source>
        <strain evidence="8 9">SyEd1</strain>
    </source>
</reference>
<evidence type="ECO:0000256" key="6">
    <source>
        <dbReference type="SAM" id="Phobius"/>
    </source>
</evidence>
<feature type="transmembrane region" description="Helical" evidence="6">
    <location>
        <begin position="161"/>
        <end position="182"/>
    </location>
</feature>
<proteinExistence type="predicted"/>
<evidence type="ECO:0000256" key="5">
    <source>
        <dbReference type="ARBA" id="ARBA00023136"/>
    </source>
</evidence>
<feature type="transmembrane region" description="Helical" evidence="6">
    <location>
        <begin position="46"/>
        <end position="64"/>
    </location>
</feature>
<keyword evidence="2" id="KW-1003">Cell membrane</keyword>
<dbReference type="PANTHER" id="PTHR42920">
    <property type="entry name" value="OS03G0707200 PROTEIN-RELATED"/>
    <property type="match status" value="1"/>
</dbReference>
<feature type="transmembrane region" description="Helical" evidence="6">
    <location>
        <begin position="189"/>
        <end position="208"/>
    </location>
</feature>
<feature type="domain" description="EamA" evidence="7">
    <location>
        <begin position="159"/>
        <end position="288"/>
    </location>
</feature>
<evidence type="ECO:0000313" key="8">
    <source>
        <dbReference type="EMBL" id="QZN96775.1"/>
    </source>
</evidence>
<dbReference type="PANTHER" id="PTHR42920:SF5">
    <property type="entry name" value="EAMA DOMAIN-CONTAINING PROTEIN"/>
    <property type="match status" value="1"/>
</dbReference>
<accession>A0ABX9ANK7</accession>
<evidence type="ECO:0000256" key="2">
    <source>
        <dbReference type="ARBA" id="ARBA00022475"/>
    </source>
</evidence>
<feature type="transmembrane region" description="Helical" evidence="6">
    <location>
        <begin position="214"/>
        <end position="237"/>
    </location>
</feature>
<feature type="transmembrane region" description="Helical" evidence="6">
    <location>
        <begin position="130"/>
        <end position="149"/>
    </location>
</feature>
<keyword evidence="5 6" id="KW-0472">Membrane</keyword>
<protein>
    <submittedName>
        <fullName evidence="8">DMT family transporter</fullName>
    </submittedName>
</protein>
<evidence type="ECO:0000259" key="7">
    <source>
        <dbReference type="Pfam" id="PF00892"/>
    </source>
</evidence>
<dbReference type="EMBL" id="CP081864">
    <property type="protein sequence ID" value="QZN96775.1"/>
    <property type="molecule type" value="Genomic_DNA"/>
</dbReference>
<dbReference type="SUPFAM" id="SSF103481">
    <property type="entry name" value="Multidrug resistance efflux transporter EmrE"/>
    <property type="match status" value="2"/>
</dbReference>